<evidence type="ECO:0000313" key="2">
    <source>
        <dbReference type="Proteomes" id="UP000805614"/>
    </source>
</evidence>
<reference evidence="1 2" key="1">
    <citation type="submission" date="2020-06" db="EMBL/GenBank/DDBJ databases">
        <title>Actinomadura xiongansis sp. nov., isolated from soil of Baiyangdian.</title>
        <authorList>
            <person name="Zhang X."/>
        </authorList>
    </citation>
    <scope>NUCLEOTIDE SEQUENCE [LARGE SCALE GENOMIC DNA]</scope>
    <source>
        <strain evidence="1 2">HBUM206468</strain>
    </source>
</reference>
<proteinExistence type="predicted"/>
<accession>A0ABR7LI69</accession>
<comment type="caution">
    <text evidence="1">The sequence shown here is derived from an EMBL/GenBank/DDBJ whole genome shotgun (WGS) entry which is preliminary data.</text>
</comment>
<protein>
    <submittedName>
        <fullName evidence="1">Uncharacterized protein</fullName>
    </submittedName>
</protein>
<evidence type="ECO:0000313" key="1">
    <source>
        <dbReference type="EMBL" id="MBC6464202.1"/>
    </source>
</evidence>
<sequence>MPADDRAAEMDVLRRRYPRWTIWFGSSTNHWWALPPDDRDVCDFVEAETAANLIARIEVIQYAVILDNPRRQKERRRSVSLLRLDGAATPPFGRVPVAAWPGSVAK</sequence>
<keyword evidence="2" id="KW-1185">Reference proteome</keyword>
<dbReference type="Proteomes" id="UP000805614">
    <property type="component" value="Unassembled WGS sequence"/>
</dbReference>
<organism evidence="1 2">
    <name type="scientific">Actinomadura alba</name>
    <dbReference type="NCBI Taxonomy" id="406431"/>
    <lineage>
        <taxon>Bacteria</taxon>
        <taxon>Bacillati</taxon>
        <taxon>Actinomycetota</taxon>
        <taxon>Actinomycetes</taxon>
        <taxon>Streptosporangiales</taxon>
        <taxon>Thermomonosporaceae</taxon>
        <taxon>Actinomadura</taxon>
    </lineage>
</organism>
<name>A0ABR7LI69_9ACTN</name>
<dbReference type="RefSeq" id="WP_187241109.1">
    <property type="nucleotide sequence ID" value="NZ_BAAAOK010000011.1"/>
</dbReference>
<dbReference type="EMBL" id="JABVEC010000001">
    <property type="protein sequence ID" value="MBC6464202.1"/>
    <property type="molecule type" value="Genomic_DNA"/>
</dbReference>
<gene>
    <name evidence="1" type="ORF">HKK74_01615</name>
</gene>